<evidence type="ECO:0000313" key="2">
    <source>
        <dbReference type="EMBL" id="KAL0394969.1"/>
    </source>
</evidence>
<feature type="domain" description="Reverse transcriptase zinc-binding" evidence="1">
    <location>
        <begin position="1"/>
        <end position="52"/>
    </location>
</feature>
<dbReference type="InterPro" id="IPR026960">
    <property type="entry name" value="RVT-Znf"/>
</dbReference>
<dbReference type="AlphaFoldDB" id="A0AAW2SSC3"/>
<proteinExistence type="predicted"/>
<accession>A0AAW2SSC3</accession>
<evidence type="ECO:0000259" key="1">
    <source>
        <dbReference type="Pfam" id="PF13966"/>
    </source>
</evidence>
<dbReference type="Pfam" id="PF13966">
    <property type="entry name" value="zf-RVT"/>
    <property type="match status" value="1"/>
</dbReference>
<dbReference type="EMBL" id="JACGWN010000016">
    <property type="protein sequence ID" value="KAL0394969.1"/>
    <property type="molecule type" value="Genomic_DNA"/>
</dbReference>
<reference evidence="2" key="1">
    <citation type="submission" date="2020-06" db="EMBL/GenBank/DDBJ databases">
        <authorList>
            <person name="Li T."/>
            <person name="Hu X."/>
            <person name="Zhang T."/>
            <person name="Song X."/>
            <person name="Zhang H."/>
            <person name="Dai N."/>
            <person name="Sheng W."/>
            <person name="Hou X."/>
            <person name="Wei L."/>
        </authorList>
    </citation>
    <scope>NUCLEOTIDE SEQUENCE</scope>
    <source>
        <strain evidence="2">KEN1</strain>
        <tissue evidence="2">Leaf</tissue>
    </source>
</reference>
<comment type="caution">
    <text evidence="2">The sequence shown here is derived from an EMBL/GenBank/DDBJ whole genome shotgun (WGS) entry which is preliminary data.</text>
</comment>
<reference evidence="2" key="2">
    <citation type="journal article" date="2024" name="Plant">
        <title>Genomic evolution and insights into agronomic trait innovations of Sesamum species.</title>
        <authorList>
            <person name="Miao H."/>
            <person name="Wang L."/>
            <person name="Qu L."/>
            <person name="Liu H."/>
            <person name="Sun Y."/>
            <person name="Le M."/>
            <person name="Wang Q."/>
            <person name="Wei S."/>
            <person name="Zheng Y."/>
            <person name="Lin W."/>
            <person name="Duan Y."/>
            <person name="Cao H."/>
            <person name="Xiong S."/>
            <person name="Wang X."/>
            <person name="Wei L."/>
            <person name="Li C."/>
            <person name="Ma Q."/>
            <person name="Ju M."/>
            <person name="Zhao R."/>
            <person name="Li G."/>
            <person name="Mu C."/>
            <person name="Tian Q."/>
            <person name="Mei H."/>
            <person name="Zhang T."/>
            <person name="Gao T."/>
            <person name="Zhang H."/>
        </authorList>
    </citation>
    <scope>NUCLEOTIDE SEQUENCE</scope>
    <source>
        <strain evidence="2">KEN1</strain>
    </source>
</reference>
<protein>
    <recommendedName>
        <fullName evidence="1">Reverse transcriptase zinc-binding domain-containing protein</fullName>
    </recommendedName>
</protein>
<gene>
    <name evidence="2" type="ORF">Slati_4463100</name>
</gene>
<sequence length="113" mass="12399">MFAWRCVSDTLPTTENLKRRGVPTSDSCASCSAESEDSLHALFFCSFARVVWAVSGLPWGAMGCNMTSTEGWFRAVYAKLEQVDWGFFSSPAGHCGGLVISSFLQTEIGRFLK</sequence>
<organism evidence="2">
    <name type="scientific">Sesamum latifolium</name>
    <dbReference type="NCBI Taxonomy" id="2727402"/>
    <lineage>
        <taxon>Eukaryota</taxon>
        <taxon>Viridiplantae</taxon>
        <taxon>Streptophyta</taxon>
        <taxon>Embryophyta</taxon>
        <taxon>Tracheophyta</taxon>
        <taxon>Spermatophyta</taxon>
        <taxon>Magnoliopsida</taxon>
        <taxon>eudicotyledons</taxon>
        <taxon>Gunneridae</taxon>
        <taxon>Pentapetalae</taxon>
        <taxon>asterids</taxon>
        <taxon>lamiids</taxon>
        <taxon>Lamiales</taxon>
        <taxon>Pedaliaceae</taxon>
        <taxon>Sesamum</taxon>
    </lineage>
</organism>
<name>A0AAW2SSC3_9LAMI</name>